<gene>
    <name evidence="4" type="ORF">M407DRAFT_17019</name>
</gene>
<name>A0A0C3MK71_9AGAM</name>
<reference evidence="5" key="2">
    <citation type="submission" date="2015-01" db="EMBL/GenBank/DDBJ databases">
        <title>Evolutionary Origins and Diversification of the Mycorrhizal Mutualists.</title>
        <authorList>
            <consortium name="DOE Joint Genome Institute"/>
            <consortium name="Mycorrhizal Genomics Consortium"/>
            <person name="Kohler A."/>
            <person name="Kuo A."/>
            <person name="Nagy L.G."/>
            <person name="Floudas D."/>
            <person name="Copeland A."/>
            <person name="Barry K.W."/>
            <person name="Cichocki N."/>
            <person name="Veneault-Fourrey C."/>
            <person name="LaButti K."/>
            <person name="Lindquist E.A."/>
            <person name="Lipzen A."/>
            <person name="Lundell T."/>
            <person name="Morin E."/>
            <person name="Murat C."/>
            <person name="Riley R."/>
            <person name="Ohm R."/>
            <person name="Sun H."/>
            <person name="Tunlid A."/>
            <person name="Henrissat B."/>
            <person name="Grigoriev I.V."/>
            <person name="Hibbett D.S."/>
            <person name="Martin F."/>
        </authorList>
    </citation>
    <scope>NUCLEOTIDE SEQUENCE [LARGE SCALE GENOMIC DNA]</scope>
    <source>
        <strain evidence="5">MUT 4182</strain>
    </source>
</reference>
<feature type="binding site" evidence="2">
    <location>
        <begin position="275"/>
        <end position="278"/>
    </location>
    <ligand>
        <name>substrate</name>
    </ligand>
</feature>
<protein>
    <recommendedName>
        <fullName evidence="6">Asparaginase</fullName>
    </recommendedName>
</protein>
<reference evidence="4 5" key="1">
    <citation type="submission" date="2014-04" db="EMBL/GenBank/DDBJ databases">
        <authorList>
            <consortium name="DOE Joint Genome Institute"/>
            <person name="Kuo A."/>
            <person name="Girlanda M."/>
            <person name="Perotto S."/>
            <person name="Kohler A."/>
            <person name="Nagy L.G."/>
            <person name="Floudas D."/>
            <person name="Copeland A."/>
            <person name="Barry K.W."/>
            <person name="Cichocki N."/>
            <person name="Veneault-Fourrey C."/>
            <person name="LaButti K."/>
            <person name="Lindquist E.A."/>
            <person name="Lipzen A."/>
            <person name="Lundell T."/>
            <person name="Morin E."/>
            <person name="Murat C."/>
            <person name="Sun H."/>
            <person name="Tunlid A."/>
            <person name="Henrissat B."/>
            <person name="Grigoriev I.V."/>
            <person name="Hibbett D.S."/>
            <person name="Martin F."/>
            <person name="Nordberg H.P."/>
            <person name="Cantor M.N."/>
            <person name="Hua S.X."/>
        </authorList>
    </citation>
    <scope>NUCLEOTIDE SEQUENCE [LARGE SCALE GENOMIC DNA]</scope>
    <source>
        <strain evidence="4 5">MUT 4182</strain>
    </source>
</reference>
<evidence type="ECO:0000313" key="4">
    <source>
        <dbReference type="EMBL" id="KIO34107.1"/>
    </source>
</evidence>
<dbReference type="GO" id="GO:0005737">
    <property type="term" value="C:cytoplasm"/>
    <property type="evidence" value="ECO:0007669"/>
    <property type="project" value="TreeGrafter"/>
</dbReference>
<accession>A0A0C3MK71</accession>
<dbReference type="GO" id="GO:0016787">
    <property type="term" value="F:hydrolase activity"/>
    <property type="evidence" value="ECO:0007669"/>
    <property type="project" value="InterPro"/>
</dbReference>
<proteinExistence type="predicted"/>
<dbReference type="InterPro" id="IPR029055">
    <property type="entry name" value="Ntn_hydrolases_N"/>
</dbReference>
<evidence type="ECO:0000313" key="5">
    <source>
        <dbReference type="Proteomes" id="UP000054248"/>
    </source>
</evidence>
<evidence type="ECO:0008006" key="6">
    <source>
        <dbReference type="Google" id="ProtNLM"/>
    </source>
</evidence>
<feature type="active site" description="Nucleophile" evidence="1">
    <location>
        <position position="247"/>
    </location>
</feature>
<keyword evidence="5" id="KW-1185">Reference proteome</keyword>
<dbReference type="AlphaFoldDB" id="A0A0C3MK71"/>
<sequence>MPPNSALDDTTETLTFTQTDLDTQDDGRDISKARDILQATNLCGPSRHRSTAPVLVIHGGAGTISRAHVPASKQEEYRKGLRDALTAGYDILKGGGEAMDAAVAAVASLEDCPLFNAAKGAVFNVAGKNELECSLMVTRPPSSHPEIPESRRGMALMLITHLRNPSKAARALYLNPKLAPHAALSGTTAESIAEGLGEELVDDSYYFTEERWRQHRRGLGLPDKPAPTTDNPDLVDDSELDCLPKGTVGAVCLDLRGCIAAVTSTGGKTNKLVGRIGDTPTFGCGYWAEEWLTEGWFRRIWRRLRGKGDLQAVGVSGTGDGDYFLRLASARTVAARMKLNNESVRVAASRVVQDLKLHGGEGGLIALDSQGNGM</sequence>
<feature type="binding site" evidence="2">
    <location>
        <begin position="318"/>
        <end position="321"/>
    </location>
    <ligand>
        <name>substrate</name>
    </ligand>
</feature>
<evidence type="ECO:0000256" key="2">
    <source>
        <dbReference type="PIRSR" id="PIRSR600246-2"/>
    </source>
</evidence>
<dbReference type="Proteomes" id="UP000054248">
    <property type="component" value="Unassembled WGS sequence"/>
</dbReference>
<dbReference type="CDD" id="cd04701">
    <property type="entry name" value="Asparaginase_2"/>
    <property type="match status" value="1"/>
</dbReference>
<dbReference type="HOGENOM" id="CLU_021603_1_0_1"/>
<organism evidence="4 5">
    <name type="scientific">Tulasnella calospora MUT 4182</name>
    <dbReference type="NCBI Taxonomy" id="1051891"/>
    <lineage>
        <taxon>Eukaryota</taxon>
        <taxon>Fungi</taxon>
        <taxon>Dikarya</taxon>
        <taxon>Basidiomycota</taxon>
        <taxon>Agaricomycotina</taxon>
        <taxon>Agaricomycetes</taxon>
        <taxon>Cantharellales</taxon>
        <taxon>Tulasnellaceae</taxon>
        <taxon>Tulasnella</taxon>
    </lineage>
</organism>
<dbReference type="InterPro" id="IPR000246">
    <property type="entry name" value="Peptidase_T2"/>
</dbReference>
<dbReference type="Pfam" id="PF01112">
    <property type="entry name" value="Asparaginase_2"/>
    <property type="match status" value="2"/>
</dbReference>
<feature type="site" description="Cleavage; by autolysis" evidence="3">
    <location>
        <begin position="246"/>
        <end position="247"/>
    </location>
</feature>
<dbReference type="PANTHER" id="PTHR10188:SF43">
    <property type="entry name" value="ASPARAGINASE (EUROFUNG)"/>
    <property type="match status" value="1"/>
</dbReference>
<evidence type="ECO:0000256" key="3">
    <source>
        <dbReference type="PIRSR" id="PIRSR600246-3"/>
    </source>
</evidence>
<dbReference type="EMBL" id="KN822944">
    <property type="protein sequence ID" value="KIO34107.1"/>
    <property type="molecule type" value="Genomic_DNA"/>
</dbReference>
<dbReference type="OrthoDB" id="2262349at2759"/>
<dbReference type="PANTHER" id="PTHR10188">
    <property type="entry name" value="L-ASPARAGINASE"/>
    <property type="match status" value="1"/>
</dbReference>
<dbReference type="Gene3D" id="3.60.20.30">
    <property type="entry name" value="(Glycosyl)asparaginase"/>
    <property type="match status" value="1"/>
</dbReference>
<evidence type="ECO:0000256" key="1">
    <source>
        <dbReference type="PIRSR" id="PIRSR600246-1"/>
    </source>
</evidence>
<dbReference type="STRING" id="1051891.A0A0C3MK71"/>
<dbReference type="SUPFAM" id="SSF56235">
    <property type="entry name" value="N-terminal nucleophile aminohydrolases (Ntn hydrolases)"/>
    <property type="match status" value="1"/>
</dbReference>